<reference evidence="2 3" key="1">
    <citation type="submission" date="2021-03" db="EMBL/GenBank/DDBJ databases">
        <title>Sequencing the genomes of 1000 actinobacteria strains.</title>
        <authorList>
            <person name="Klenk H.-P."/>
        </authorList>
    </citation>
    <scope>NUCLEOTIDE SEQUENCE [LARGE SCALE GENOMIC DNA]</scope>
    <source>
        <strain evidence="2 3">DSM 45516</strain>
    </source>
</reference>
<dbReference type="SUPFAM" id="SSF53474">
    <property type="entry name" value="alpha/beta-Hydrolases"/>
    <property type="match status" value="1"/>
</dbReference>
<feature type="domain" description="AB hydrolase-1" evidence="1">
    <location>
        <begin position="29"/>
        <end position="137"/>
    </location>
</feature>
<dbReference type="PANTHER" id="PTHR43798">
    <property type="entry name" value="MONOACYLGLYCEROL LIPASE"/>
    <property type="match status" value="1"/>
</dbReference>
<dbReference type="PANTHER" id="PTHR43798:SF33">
    <property type="entry name" value="HYDROLASE, PUTATIVE (AFU_ORTHOLOGUE AFUA_2G14860)-RELATED"/>
    <property type="match status" value="1"/>
</dbReference>
<dbReference type="Gene3D" id="3.40.50.1820">
    <property type="entry name" value="alpha/beta hydrolase"/>
    <property type="match status" value="1"/>
</dbReference>
<evidence type="ECO:0000313" key="2">
    <source>
        <dbReference type="EMBL" id="MBP2191837.1"/>
    </source>
</evidence>
<gene>
    <name evidence="2" type="ORF">BJ987_004738</name>
</gene>
<dbReference type="Pfam" id="PF00561">
    <property type="entry name" value="Abhydrolase_1"/>
    <property type="match status" value="1"/>
</dbReference>
<evidence type="ECO:0000313" key="3">
    <source>
        <dbReference type="Proteomes" id="UP001519325"/>
    </source>
</evidence>
<dbReference type="Proteomes" id="UP001519325">
    <property type="component" value="Unassembled WGS sequence"/>
</dbReference>
<dbReference type="EMBL" id="JAGGMR010000001">
    <property type="protein sequence ID" value="MBP2191837.1"/>
    <property type="molecule type" value="Genomic_DNA"/>
</dbReference>
<dbReference type="InterPro" id="IPR050266">
    <property type="entry name" value="AB_hydrolase_sf"/>
</dbReference>
<keyword evidence="3" id="KW-1185">Reference proteome</keyword>
<sequence>MTTNNHTIRRFTVHHDGVTIPVTRGGHGPTLLFCPGLTSSQEELRELIDLLRHDFEVVSFDLRGHGLSTAAERYSFETFAADFGAVVAELERFELSTKPILAGHSYGADLIVHYAAHHPGTAAGLVLIDGANPLPEPFITQVDLPEFRAMWESSAPWHEAATGTPRRMSLTPAEILELNMELDGIRAEHLDRYRKVDCPITMIMSTAMAGAGGEGRIPRHNQLWRDGVDRLVRDQPHIVTHWLDAGHGLVVTHAADVARLVRSCRTPARPSDRAHN</sequence>
<name>A0ABS4QJE6_9NOCA</name>
<evidence type="ECO:0000259" key="1">
    <source>
        <dbReference type="Pfam" id="PF00561"/>
    </source>
</evidence>
<accession>A0ABS4QJE6</accession>
<proteinExistence type="predicted"/>
<dbReference type="InterPro" id="IPR029058">
    <property type="entry name" value="AB_hydrolase_fold"/>
</dbReference>
<comment type="caution">
    <text evidence="2">The sequence shown here is derived from an EMBL/GenBank/DDBJ whole genome shotgun (WGS) entry which is preliminary data.</text>
</comment>
<protein>
    <submittedName>
        <fullName evidence="2">Pimeloyl-ACP methyl ester carboxylesterase</fullName>
    </submittedName>
</protein>
<dbReference type="RefSeq" id="WP_209894062.1">
    <property type="nucleotide sequence ID" value="NZ_JAGGMR010000001.1"/>
</dbReference>
<dbReference type="InterPro" id="IPR000073">
    <property type="entry name" value="AB_hydrolase_1"/>
</dbReference>
<organism evidence="2 3">
    <name type="scientific">Nocardia goodfellowii</name>
    <dbReference type="NCBI Taxonomy" id="882446"/>
    <lineage>
        <taxon>Bacteria</taxon>
        <taxon>Bacillati</taxon>
        <taxon>Actinomycetota</taxon>
        <taxon>Actinomycetes</taxon>
        <taxon>Mycobacteriales</taxon>
        <taxon>Nocardiaceae</taxon>
        <taxon>Nocardia</taxon>
    </lineage>
</organism>